<proteinExistence type="predicted"/>
<comment type="caution">
    <text evidence="2">The sequence shown here is derived from an EMBL/GenBank/DDBJ whole genome shotgun (WGS) entry which is preliminary data.</text>
</comment>
<protein>
    <submittedName>
        <fullName evidence="2">Uncharacterized protein</fullName>
    </submittedName>
</protein>
<dbReference type="EMBL" id="JAVRIE010000008">
    <property type="protein sequence ID" value="MDT0584216.1"/>
    <property type="molecule type" value="Genomic_DNA"/>
</dbReference>
<feature type="transmembrane region" description="Helical" evidence="1">
    <location>
        <begin position="20"/>
        <end position="39"/>
    </location>
</feature>
<evidence type="ECO:0000256" key="1">
    <source>
        <dbReference type="SAM" id="Phobius"/>
    </source>
</evidence>
<gene>
    <name evidence="2" type="ORF">RM544_16835</name>
</gene>
<name>A0AAW8R4J7_9ALTE</name>
<keyword evidence="3" id="KW-1185">Reference proteome</keyword>
<evidence type="ECO:0000313" key="3">
    <source>
        <dbReference type="Proteomes" id="UP001249020"/>
    </source>
</evidence>
<keyword evidence="1" id="KW-0812">Transmembrane</keyword>
<keyword evidence="1" id="KW-1133">Transmembrane helix</keyword>
<sequence>MSEMEIKAIINRYRNRAIGLLSIFSVTGIIFDYLLKVSIINSRFELDLSPPEFGSDSAVILVILGLYVVLFLCFDAYQKILLTLFAVK</sequence>
<reference evidence="2 3" key="1">
    <citation type="submission" date="2023-09" db="EMBL/GenBank/DDBJ databases">
        <authorList>
            <person name="Rey-Velasco X."/>
        </authorList>
    </citation>
    <scope>NUCLEOTIDE SEQUENCE [LARGE SCALE GENOMIC DNA]</scope>
    <source>
        <strain evidence="2 3">W409</strain>
    </source>
</reference>
<organism evidence="2 3">
    <name type="scientific">Brumicola blandensis</name>
    <dbReference type="NCBI Taxonomy" id="3075611"/>
    <lineage>
        <taxon>Bacteria</taxon>
        <taxon>Pseudomonadati</taxon>
        <taxon>Pseudomonadota</taxon>
        <taxon>Gammaproteobacteria</taxon>
        <taxon>Alteromonadales</taxon>
        <taxon>Alteromonadaceae</taxon>
        <taxon>Brumicola</taxon>
    </lineage>
</organism>
<dbReference type="RefSeq" id="WP_311362989.1">
    <property type="nucleotide sequence ID" value="NZ_JAVRIE010000008.1"/>
</dbReference>
<accession>A0AAW8R4J7</accession>
<evidence type="ECO:0000313" key="2">
    <source>
        <dbReference type="EMBL" id="MDT0584216.1"/>
    </source>
</evidence>
<dbReference type="AlphaFoldDB" id="A0AAW8R4J7"/>
<dbReference type="Proteomes" id="UP001249020">
    <property type="component" value="Unassembled WGS sequence"/>
</dbReference>
<keyword evidence="1" id="KW-0472">Membrane</keyword>
<feature type="transmembrane region" description="Helical" evidence="1">
    <location>
        <begin position="59"/>
        <end position="77"/>
    </location>
</feature>